<feature type="compositionally biased region" description="Basic and acidic residues" evidence="2">
    <location>
        <begin position="879"/>
        <end position="894"/>
    </location>
</feature>
<dbReference type="Proteomes" id="UP000236291">
    <property type="component" value="Unassembled WGS sequence"/>
</dbReference>
<dbReference type="PROSITE" id="PS50994">
    <property type="entry name" value="INTEGRASE"/>
    <property type="match status" value="1"/>
</dbReference>
<dbReference type="InterPro" id="IPR001584">
    <property type="entry name" value="Integrase_cat-core"/>
</dbReference>
<dbReference type="GO" id="GO:0004190">
    <property type="term" value="F:aspartic-type endopeptidase activity"/>
    <property type="evidence" value="ECO:0007669"/>
    <property type="project" value="UniProtKB-KW"/>
</dbReference>
<keyword evidence="1" id="KW-0645">Protease</keyword>
<dbReference type="PANTHER" id="PTHR11439:SF462">
    <property type="match status" value="1"/>
</dbReference>
<dbReference type="PANTHER" id="PTHR11439">
    <property type="entry name" value="GAG-POL-RELATED RETROTRANSPOSON"/>
    <property type="match status" value="1"/>
</dbReference>
<dbReference type="Pfam" id="PF00665">
    <property type="entry name" value="rve"/>
    <property type="match status" value="1"/>
</dbReference>
<dbReference type="Pfam" id="PF25597">
    <property type="entry name" value="SH3_retrovirus"/>
    <property type="match status" value="1"/>
</dbReference>
<evidence type="ECO:0000313" key="5">
    <source>
        <dbReference type="Proteomes" id="UP000236291"/>
    </source>
</evidence>
<dbReference type="Pfam" id="PF07727">
    <property type="entry name" value="RVT_2"/>
    <property type="match status" value="1"/>
</dbReference>
<sequence>MSHEGEKSVDDEQKNINEEGKKKTVGDVKGTRRTISPYDITPNDNPGSLLTQVQLKGENYDEWSRSLRTALRARKKFGFVDGTIERPEKGSADLEDWWTNNSLLVSWIMNTIEPSLRSTMSHMEVAQELWEDIEERFSVVNGPRIQQLKAELAECKQKGLTIVAYFGKLKKLWEELANYEQFPVCKCGKCTCNLGVAFEKKREEEKVHQFLMGLDDVVYGMVRSNLLAQDPLPNLNKTYSTLVQEERVRTMVRGKEQQSEAMSFAVQAVKSRSKIDGKEKNDRCNHCNRSGHDVKDCFEVNGYPEWWGDRPRRTGRGAANGKAIQQGSSLNKGSRGFIKANTAHALVNKSNMSSEGEQSEVAGLSDEQWKTLLHLLNSATTGSAEKLSGMQWIIDTGASRHMTGRLDCLSDLKNIAHCQVGLPNGNQIAATREGTLVLSEKLKLAQVLYVPNLQCNLISVSQLIDEFNYTVQFTNKFCIIQDLTSKMVIGAGEQREGLYYFKHVAVAATATTINTPNYLTLWHQRLGHASFQVMKKIPNLWNDKQNNSCTKTCDVCLRAKQIRDVFPISNNKAMQNFQLIHCDVWGPYRTLAMCGARYFLTIVDDHSRAVWVYLLNDKKEVSVHLRQFLIMVERQFDMRVKTIRSDNGTEFTCLGHYFREHGILHETSCPGTPQQNGRVERKHRHILNVARALRFQANLPIDFWGECILAAGYLINRTPSSILNGKTPFELLYGKSPPLTHLRVFGCLCYVHNQDRRGDKFESRSRRCIFVGYPYGKKGWRVYDLETSAFLISRDVVFCEDTFPFHKSLNHPMSQPSTADMWTYDCDNNEHLIDGNNSSNETHLFVDGVGDSVNTGTELSDVNDGQNSAATSAGSNINNEDKGGSENINGEEKLGRGHRIKMPSTKLKGFVTHAVCNLSPSTSSLPPSQSSGTPYPIAHFVNSSNFSPKYQYFLAAITAGNEPRTFAEAVKYKQWRTAMQLEIQALENNNTWTVETLPHGKKSIGCKWVYKIKYHSDGSIERYKARLVILGNNQVEGLDYNETFAPVAKMVTVRTFLAVAAARKWELHQMDVHNAFLHGDLEEEIYMKLPPGFHSSAPNQACRLRKSLYGLKQAPRCWFAKLSAALKKYGFKQSGSDYSLFTLHKGHVQLNVLVYVDDLIVSGNDTSAIQSFKNYLSTCFYMKDLGMLRYFLGIEVARNSTGIFLCQRKYALDIISEVGMLGAKPAQIPMDQNHHLSLVDGPLLSEPEKYRRLVGRLIYLSVTRPELSYCVHMLAQFMQQPRLPHWEAALRVVKYLKGNPGQGIFLRADSDLQLYAWCDSDWASCPLTRRSLTGWLILLGNSPISWKTKKQHTVSRSSAEAEYRSLATTTCELKWLKELLSFLGVSHQRPMKVYCDSQAAMHIAANPVFHERTKHIEVDCHFVRDELLCGNISTHYVSTRTQLADIFTKALGKQQFDYFLGKLGIQNLHAPT</sequence>
<feature type="domain" description="Integrase catalytic" evidence="3">
    <location>
        <begin position="563"/>
        <end position="736"/>
    </location>
</feature>
<reference evidence="4 5" key="2">
    <citation type="journal article" date="2017" name="Front. Plant Sci.">
        <title>Gene Classification and Mining of Molecular Markers Useful in Red Clover (Trifolium pratense) Breeding.</title>
        <authorList>
            <person name="Istvanek J."/>
            <person name="Dluhosova J."/>
            <person name="Dluhos P."/>
            <person name="Patkova L."/>
            <person name="Nedelnik J."/>
            <person name="Repkova J."/>
        </authorList>
    </citation>
    <scope>NUCLEOTIDE SEQUENCE [LARGE SCALE GENOMIC DNA]</scope>
    <source>
        <strain evidence="5">cv. Tatra</strain>
        <tissue evidence="4">Young leaves</tissue>
    </source>
</reference>
<comment type="caution">
    <text evidence="4">The sequence shown here is derived from an EMBL/GenBank/DDBJ whole genome shotgun (WGS) entry which is preliminary data.</text>
</comment>
<dbReference type="Pfam" id="PF22936">
    <property type="entry name" value="Pol_BBD"/>
    <property type="match status" value="1"/>
</dbReference>
<dbReference type="ExpressionAtlas" id="A0A2K3MQA9">
    <property type="expression patterns" value="baseline"/>
</dbReference>
<dbReference type="SUPFAM" id="SSF53098">
    <property type="entry name" value="Ribonuclease H-like"/>
    <property type="match status" value="1"/>
</dbReference>
<feature type="region of interest" description="Disordered" evidence="2">
    <location>
        <begin position="1"/>
        <end position="48"/>
    </location>
</feature>
<dbReference type="InterPro" id="IPR057670">
    <property type="entry name" value="SH3_retrovirus"/>
</dbReference>
<name>A0A2K3MQA9_TRIPR</name>
<evidence type="ECO:0000259" key="3">
    <source>
        <dbReference type="PROSITE" id="PS50994"/>
    </source>
</evidence>
<dbReference type="InterPro" id="IPR025724">
    <property type="entry name" value="GAG-pre-integrase_dom"/>
</dbReference>
<dbReference type="InterPro" id="IPR012337">
    <property type="entry name" value="RNaseH-like_sf"/>
</dbReference>
<feature type="region of interest" description="Disordered" evidence="2">
    <location>
        <begin position="311"/>
        <end position="334"/>
    </location>
</feature>
<evidence type="ECO:0000256" key="2">
    <source>
        <dbReference type="SAM" id="MobiDB-lite"/>
    </source>
</evidence>
<dbReference type="InterPro" id="IPR054722">
    <property type="entry name" value="PolX-like_BBD"/>
</dbReference>
<dbReference type="Pfam" id="PF13976">
    <property type="entry name" value="gag_pre-integrs"/>
    <property type="match status" value="1"/>
</dbReference>
<dbReference type="InterPro" id="IPR036397">
    <property type="entry name" value="RNaseH_sf"/>
</dbReference>
<dbReference type="CDD" id="cd09272">
    <property type="entry name" value="RNase_HI_RT_Ty1"/>
    <property type="match status" value="1"/>
</dbReference>
<organism evidence="4 5">
    <name type="scientific">Trifolium pratense</name>
    <name type="common">Red clover</name>
    <dbReference type="NCBI Taxonomy" id="57577"/>
    <lineage>
        <taxon>Eukaryota</taxon>
        <taxon>Viridiplantae</taxon>
        <taxon>Streptophyta</taxon>
        <taxon>Embryophyta</taxon>
        <taxon>Tracheophyta</taxon>
        <taxon>Spermatophyta</taxon>
        <taxon>Magnoliopsida</taxon>
        <taxon>eudicotyledons</taxon>
        <taxon>Gunneridae</taxon>
        <taxon>Pentapetalae</taxon>
        <taxon>rosids</taxon>
        <taxon>fabids</taxon>
        <taxon>Fabales</taxon>
        <taxon>Fabaceae</taxon>
        <taxon>Papilionoideae</taxon>
        <taxon>50 kb inversion clade</taxon>
        <taxon>NPAAA clade</taxon>
        <taxon>Hologalegina</taxon>
        <taxon>IRL clade</taxon>
        <taxon>Trifolieae</taxon>
        <taxon>Trifolium</taxon>
    </lineage>
</organism>
<feature type="compositionally biased region" description="Polar residues" evidence="2">
    <location>
        <begin position="323"/>
        <end position="332"/>
    </location>
</feature>
<reference evidence="4 5" key="1">
    <citation type="journal article" date="2014" name="Am. J. Bot.">
        <title>Genome assembly and annotation for red clover (Trifolium pratense; Fabaceae).</title>
        <authorList>
            <person name="Istvanek J."/>
            <person name="Jaros M."/>
            <person name="Krenek A."/>
            <person name="Repkova J."/>
        </authorList>
    </citation>
    <scope>NUCLEOTIDE SEQUENCE [LARGE SCALE GENOMIC DNA]</scope>
    <source>
        <strain evidence="5">cv. Tatra</strain>
        <tissue evidence="4">Young leaves</tissue>
    </source>
</reference>
<dbReference type="GO" id="GO:0015074">
    <property type="term" value="P:DNA integration"/>
    <property type="evidence" value="ECO:0007669"/>
    <property type="project" value="InterPro"/>
</dbReference>
<feature type="region of interest" description="Disordered" evidence="2">
    <location>
        <begin position="859"/>
        <end position="894"/>
    </location>
</feature>
<accession>A0A2K3MQA9</accession>
<dbReference type="EMBL" id="ASHM01011093">
    <property type="protein sequence ID" value="PNX92993.1"/>
    <property type="molecule type" value="Genomic_DNA"/>
</dbReference>
<feature type="compositionally biased region" description="Basic and acidic residues" evidence="2">
    <location>
        <begin position="1"/>
        <end position="30"/>
    </location>
</feature>
<protein>
    <submittedName>
        <fullName evidence="4">Retrovirus-related Pol polyprotein from transposon TNT 1-94</fullName>
    </submittedName>
</protein>
<evidence type="ECO:0000256" key="1">
    <source>
        <dbReference type="ARBA" id="ARBA00022750"/>
    </source>
</evidence>
<dbReference type="Gene3D" id="3.30.420.10">
    <property type="entry name" value="Ribonuclease H-like superfamily/Ribonuclease H"/>
    <property type="match status" value="1"/>
</dbReference>
<dbReference type="InterPro" id="IPR013103">
    <property type="entry name" value="RVT_2"/>
</dbReference>
<dbReference type="InterPro" id="IPR043502">
    <property type="entry name" value="DNA/RNA_pol_sf"/>
</dbReference>
<proteinExistence type="predicted"/>
<keyword evidence="1" id="KW-0064">Aspartyl protease</keyword>
<evidence type="ECO:0000313" key="4">
    <source>
        <dbReference type="EMBL" id="PNX92993.1"/>
    </source>
</evidence>
<dbReference type="InterPro" id="IPR029472">
    <property type="entry name" value="Copia-like_N"/>
</dbReference>
<keyword evidence="1" id="KW-0378">Hydrolase</keyword>
<dbReference type="GO" id="GO:0003676">
    <property type="term" value="F:nucleic acid binding"/>
    <property type="evidence" value="ECO:0007669"/>
    <property type="project" value="InterPro"/>
</dbReference>
<feature type="compositionally biased region" description="Polar residues" evidence="2">
    <location>
        <begin position="859"/>
        <end position="878"/>
    </location>
</feature>
<dbReference type="SUPFAM" id="SSF56672">
    <property type="entry name" value="DNA/RNA polymerases"/>
    <property type="match status" value="1"/>
</dbReference>
<gene>
    <name evidence="4" type="ORF">L195_g016141</name>
</gene>
<dbReference type="Pfam" id="PF14244">
    <property type="entry name" value="Retrotran_gag_3"/>
    <property type="match status" value="1"/>
</dbReference>